<dbReference type="PROSITE" id="PS51257">
    <property type="entry name" value="PROKAR_LIPOPROTEIN"/>
    <property type="match status" value="1"/>
</dbReference>
<dbReference type="InterPro" id="IPR051010">
    <property type="entry name" value="BCAA_transport"/>
</dbReference>
<dbReference type="SUPFAM" id="SSF53822">
    <property type="entry name" value="Periplasmic binding protein-like I"/>
    <property type="match status" value="1"/>
</dbReference>
<dbReference type="Proteomes" id="UP000001175">
    <property type="component" value="Chromosome"/>
</dbReference>
<reference evidence="7 8" key="1">
    <citation type="journal article" date="2007" name="Photosyn. Res.">
        <title>Complete nucleotide sequence of the freshwater unicellular cyanobacterium Synechococcus elongatus PCC 6301 chromosome: gene content and organization.</title>
        <authorList>
            <person name="Sugita C."/>
            <person name="Ogata K."/>
            <person name="Shikata M."/>
            <person name="Jikuya H."/>
            <person name="Takano J."/>
            <person name="Furumichi M."/>
            <person name="Kanehisa M."/>
            <person name="Omata T."/>
            <person name="Sugiura M."/>
            <person name="Sugita M."/>
        </authorList>
    </citation>
    <scope>NUCLEOTIDE SEQUENCE [LARGE SCALE GENOMIC DNA]</scope>
    <source>
        <strain evidence="8">ATCC 27144 / PCC 6301 / SAUG 1402/1</strain>
    </source>
</reference>
<dbReference type="GO" id="GO:0006865">
    <property type="term" value="P:amino acid transport"/>
    <property type="evidence" value="ECO:0007669"/>
    <property type="project" value="UniProtKB-KW"/>
</dbReference>
<name>A0A0H3K8Q8_SYNP6</name>
<organism evidence="7 8">
    <name type="scientific">Synechococcus sp. (strain ATCC 27144 / PCC 6301 / SAUG 1402/1)</name>
    <name type="common">Anacystis nidulans</name>
    <dbReference type="NCBI Taxonomy" id="269084"/>
    <lineage>
        <taxon>Bacteria</taxon>
        <taxon>Bacillati</taxon>
        <taxon>Cyanobacteriota</taxon>
        <taxon>Cyanophyceae</taxon>
        <taxon>Synechococcales</taxon>
        <taxon>Synechococcaceae</taxon>
        <taxon>Synechococcus</taxon>
    </lineage>
</organism>
<feature type="chain" id="PRO_5002613287" evidence="5">
    <location>
        <begin position="26"/>
        <end position="421"/>
    </location>
</feature>
<dbReference type="RefSeq" id="WP_011244543.1">
    <property type="nucleotide sequence ID" value="NZ_CP085785.1"/>
</dbReference>
<keyword evidence="4" id="KW-0029">Amino-acid transport</keyword>
<dbReference type="EMBL" id="AP008231">
    <property type="protein sequence ID" value="BAD80423.1"/>
    <property type="molecule type" value="Genomic_DNA"/>
</dbReference>
<keyword evidence="2" id="KW-0813">Transport</keyword>
<dbReference type="InterPro" id="IPR028081">
    <property type="entry name" value="Leu-bd"/>
</dbReference>
<dbReference type="InterPro" id="IPR000709">
    <property type="entry name" value="Leu_Ile_Val-bd"/>
</dbReference>
<dbReference type="KEGG" id="syc:syc2233_d"/>
<dbReference type="GeneID" id="72430732"/>
<sequence length="421" mass="45241">MMQRSRSACVALMSTVLLVSCQTQVQWPWQDPGGLKLGSLLPLTGDLAQYGRPMQDTAELLVQTVNACGGVQGLPVRLIPADDETKPDRGVAAMTKLAEVDRVAGVVGAAASNVSDAALTLAVNNRVVMISPSSTSPRFTERARRGDFKGYWFRTAPSDALQGPALAKLALDQGWRSVSVIAINNDYGNGLLRSFIPAFEQAGGVVFNRDQPVLYTPDASSFDSEVEQVFRDRPDAVVLIGYPDSGALILKSAYEKGLLGQSTQMLLTDGLKTDQLAELVGRNPQGRYIVQDLVGVAPSSGGPGREAFLKRYQERFQRSPQVFDANTWDAAALLVLAAEKSKSLEGEKLKDSVAAIANGPGEPVSDICQALALVRAGKPINYQGASSELKLDNNGDVSGRYDFWQFDADGKVKILKTESFQ</sequence>
<evidence type="ECO:0000313" key="8">
    <source>
        <dbReference type="Proteomes" id="UP000001175"/>
    </source>
</evidence>
<dbReference type="AlphaFoldDB" id="A0A0H3K8Q8"/>
<evidence type="ECO:0000256" key="2">
    <source>
        <dbReference type="ARBA" id="ARBA00022448"/>
    </source>
</evidence>
<evidence type="ECO:0000256" key="3">
    <source>
        <dbReference type="ARBA" id="ARBA00022729"/>
    </source>
</evidence>
<dbReference type="Gene3D" id="3.40.50.2300">
    <property type="match status" value="2"/>
</dbReference>
<feature type="signal peptide" evidence="5">
    <location>
        <begin position="1"/>
        <end position="25"/>
    </location>
</feature>
<dbReference type="PANTHER" id="PTHR30483">
    <property type="entry name" value="LEUCINE-SPECIFIC-BINDING PROTEIN"/>
    <property type="match status" value="1"/>
</dbReference>
<feature type="domain" description="Leucine-binding protein" evidence="6">
    <location>
        <begin position="35"/>
        <end position="352"/>
    </location>
</feature>
<comment type="similarity">
    <text evidence="1">Belongs to the leucine-binding protein family.</text>
</comment>
<evidence type="ECO:0000313" key="7">
    <source>
        <dbReference type="EMBL" id="BAD80423.1"/>
    </source>
</evidence>
<proteinExistence type="inferred from homology"/>
<evidence type="ECO:0000256" key="5">
    <source>
        <dbReference type="SAM" id="SignalP"/>
    </source>
</evidence>
<evidence type="ECO:0000256" key="1">
    <source>
        <dbReference type="ARBA" id="ARBA00010062"/>
    </source>
</evidence>
<dbReference type="InterPro" id="IPR028082">
    <property type="entry name" value="Peripla_BP_I"/>
</dbReference>
<keyword evidence="3 5" id="KW-0732">Signal</keyword>
<dbReference type="PANTHER" id="PTHR30483:SF6">
    <property type="entry name" value="PERIPLASMIC BINDING PROTEIN OF ABC TRANSPORTER FOR NATURAL AMINO ACIDS"/>
    <property type="match status" value="1"/>
</dbReference>
<dbReference type="PRINTS" id="PR00337">
    <property type="entry name" value="LEUILEVALBP"/>
</dbReference>
<dbReference type="eggNOG" id="COG0683">
    <property type="taxonomic scope" value="Bacteria"/>
</dbReference>
<dbReference type="Pfam" id="PF13458">
    <property type="entry name" value="Peripla_BP_6"/>
    <property type="match status" value="1"/>
</dbReference>
<dbReference type="CDD" id="cd06346">
    <property type="entry name" value="PBP1_ABC_ligand_binding-like"/>
    <property type="match status" value="1"/>
</dbReference>
<evidence type="ECO:0000259" key="6">
    <source>
        <dbReference type="Pfam" id="PF13458"/>
    </source>
</evidence>
<gene>
    <name evidence="7" type="primary">natB</name>
    <name evidence="7" type="ordered locus">syc2233_d</name>
</gene>
<accession>A0A0H3K8Q8</accession>
<evidence type="ECO:0000256" key="4">
    <source>
        <dbReference type="ARBA" id="ARBA00022970"/>
    </source>
</evidence>
<protein>
    <submittedName>
        <fullName evidence="7">Periplasmic binding protein of ABC transporter for natural amino acids</fullName>
    </submittedName>
</protein>